<evidence type="ECO:0008006" key="3">
    <source>
        <dbReference type="Google" id="ProtNLM"/>
    </source>
</evidence>
<reference evidence="1" key="1">
    <citation type="journal article" date="2014" name="Int. J. Syst. Evol. Microbiol.">
        <title>Complete genome sequence of Corynebacterium casei LMG S-19264T (=DSM 44701T), isolated from a smear-ripened cheese.</title>
        <authorList>
            <consortium name="US DOE Joint Genome Institute (JGI-PGF)"/>
            <person name="Walter F."/>
            <person name="Albersmeier A."/>
            <person name="Kalinowski J."/>
            <person name="Ruckert C."/>
        </authorList>
    </citation>
    <scope>NUCLEOTIDE SEQUENCE</scope>
    <source>
        <strain evidence="1">JCM 3051</strain>
    </source>
</reference>
<proteinExistence type="predicted"/>
<dbReference type="InterPro" id="IPR011990">
    <property type="entry name" value="TPR-like_helical_dom_sf"/>
</dbReference>
<accession>A0A8H9GNW6</accession>
<gene>
    <name evidence="1" type="ORF">GCM10010102_37750</name>
</gene>
<dbReference type="AlphaFoldDB" id="A0A8H9GNW6"/>
<protein>
    <recommendedName>
        <fullName evidence="3">Tetratricopeptide repeat protein</fullName>
    </recommendedName>
</protein>
<evidence type="ECO:0000313" key="2">
    <source>
        <dbReference type="Proteomes" id="UP000655589"/>
    </source>
</evidence>
<dbReference type="InterPro" id="IPR019734">
    <property type="entry name" value="TPR_rpt"/>
</dbReference>
<name>A0A8H9GNW6_9MICO</name>
<dbReference type="Pfam" id="PF13424">
    <property type="entry name" value="TPR_12"/>
    <property type="match status" value="1"/>
</dbReference>
<dbReference type="Proteomes" id="UP000655589">
    <property type="component" value="Unassembled WGS sequence"/>
</dbReference>
<sequence length="948" mass="101882">MLPALAGPVTRPVDFVLVVVSELSTRLAAAVRAARAAAGRGLPQDAAQDVPRDDAAWPTTLLDPARELVPFLGRERELAELTGWAETDAPTRLRLVVAPAGYGKTRLAQEFGRRMAAAGWAVVPVARGKEAAAARTRPPGDVLFVVDHAATRLGLPAMLDGLARPARGRTRVLLLARVAGEWLRRLRWSSSLWDGLDRDDATQTALDLRLDPQVPDAVVLDTAVSAFARHLGAPDPGVAAVRLTDPAGGSRVSDLHAGAALAVLAAAGAPVPDDEPSPLRGILAVAARTWLRSARAAGLDLDLDEVQDVVAAACLLGVEDAAAARDVLHRVVPGVPVRAGARWLLSLPTAPVELGEGPAGADRFGDLLVVDRLGGSVALVGSCTWGLSRRVALRVVRVARRLEVELSEVPGATALAAELLRRAADSYGDDPRALRTAFLLKPRSVADASPDDVDRGERAVAAAKDAVGRAEALVDLGSALRDVARLAESVEVLETGVAAWRRIAAGDPDRYRTALVSAVNALGTAHWRSGHAQEALTAQREAVELCRAAPERDKTWCEAEMARVLLSLNVVLNDVGTPQDEDETFAELLPILRTLVGRDPRQWATFLTTALSNRSVTLTESRPEEAVPLAQEAVELSRRMVLQAPERHRFELGFALTNLANAYAALGRDREAIAPLEEAVALRRELSRENAAAHTWTLAYSLASLGAVRSRLGDHDEAVSLEREAVLLRRTLAKEHPARYRRMLAASLSNLAVTHSRAGEPEEALPLEREAVAIRRGLAEEGQPGEEYLASSLSNLGVLYSELGRPADAVAPTEEAVSRLRRLARRDPDRFEPDLADALLNLGAALMDARRSRDGVAPTAEAVRVRRDLARRSPDRHLPGLAAALFNLVTVHMDLEEWDTAAEHAQEVVDVRRRLVDGSYAHEQDLLRALDLQSRVRRSQVSAGRAVR</sequence>
<dbReference type="EMBL" id="BMPT01000019">
    <property type="protein sequence ID" value="GGM38664.1"/>
    <property type="molecule type" value="Genomic_DNA"/>
</dbReference>
<dbReference type="SUPFAM" id="SSF48452">
    <property type="entry name" value="TPR-like"/>
    <property type="match status" value="4"/>
</dbReference>
<comment type="caution">
    <text evidence="1">The sequence shown here is derived from an EMBL/GenBank/DDBJ whole genome shotgun (WGS) entry which is preliminary data.</text>
</comment>
<organism evidence="1 2">
    <name type="scientific">Promicromonospora citrea</name>
    <dbReference type="NCBI Taxonomy" id="43677"/>
    <lineage>
        <taxon>Bacteria</taxon>
        <taxon>Bacillati</taxon>
        <taxon>Actinomycetota</taxon>
        <taxon>Actinomycetes</taxon>
        <taxon>Micrococcales</taxon>
        <taxon>Promicromonosporaceae</taxon>
        <taxon>Promicromonospora</taxon>
    </lineage>
</organism>
<dbReference type="Pfam" id="PF13374">
    <property type="entry name" value="TPR_10"/>
    <property type="match status" value="4"/>
</dbReference>
<dbReference type="SMART" id="SM00028">
    <property type="entry name" value="TPR"/>
    <property type="match status" value="8"/>
</dbReference>
<keyword evidence="2" id="KW-1185">Reference proteome</keyword>
<evidence type="ECO:0000313" key="1">
    <source>
        <dbReference type="EMBL" id="GGM38664.1"/>
    </source>
</evidence>
<reference evidence="1" key="2">
    <citation type="submission" date="2020-09" db="EMBL/GenBank/DDBJ databases">
        <authorList>
            <person name="Sun Q."/>
            <person name="Ohkuma M."/>
        </authorList>
    </citation>
    <scope>NUCLEOTIDE SEQUENCE</scope>
    <source>
        <strain evidence="1">JCM 3051</strain>
    </source>
</reference>
<dbReference type="Gene3D" id="1.25.40.10">
    <property type="entry name" value="Tetratricopeptide repeat domain"/>
    <property type="match status" value="3"/>
</dbReference>
<dbReference type="PANTHER" id="PTHR19959:SF119">
    <property type="entry name" value="FUNGAL LIPASE-LIKE DOMAIN-CONTAINING PROTEIN"/>
    <property type="match status" value="1"/>
</dbReference>
<dbReference type="PANTHER" id="PTHR19959">
    <property type="entry name" value="KINESIN LIGHT CHAIN"/>
    <property type="match status" value="1"/>
</dbReference>